<organism evidence="4 5">
    <name type="scientific">Melghirimyces profundicolus</name>
    <dbReference type="NCBI Taxonomy" id="1242148"/>
    <lineage>
        <taxon>Bacteria</taxon>
        <taxon>Bacillati</taxon>
        <taxon>Bacillota</taxon>
        <taxon>Bacilli</taxon>
        <taxon>Bacillales</taxon>
        <taxon>Thermoactinomycetaceae</taxon>
        <taxon>Melghirimyces</taxon>
    </lineage>
</organism>
<gene>
    <name evidence="4" type="ORF">C8P63_11052</name>
</gene>
<keyword evidence="5" id="KW-1185">Reference proteome</keyword>
<dbReference type="PROSITE" id="PS51167">
    <property type="entry name" value="CHORISMATE_MUT_1"/>
    <property type="match status" value="1"/>
</dbReference>
<keyword evidence="3" id="KW-0413">Isomerase</keyword>
<dbReference type="AlphaFoldDB" id="A0A2T6BVA7"/>
<dbReference type="InterPro" id="IPR035959">
    <property type="entry name" value="RutC-like_sf"/>
</dbReference>
<dbReference type="GO" id="GO:0004106">
    <property type="term" value="F:chorismate mutase activity"/>
    <property type="evidence" value="ECO:0007669"/>
    <property type="project" value="UniProtKB-UniRule"/>
</dbReference>
<dbReference type="UniPathway" id="UPA00120">
    <property type="reaction ID" value="UER00203"/>
</dbReference>
<protein>
    <recommendedName>
        <fullName evidence="1 3">chorismate mutase</fullName>
        <ecNumber evidence="1 3">5.4.99.5</ecNumber>
    </recommendedName>
</protein>
<keyword evidence="2 3" id="KW-0028">Amino-acid biosynthesis</keyword>
<dbReference type="InterPro" id="IPR008243">
    <property type="entry name" value="Chorismate_mutase_AroH"/>
</dbReference>
<dbReference type="PANTHER" id="PTHR21164:SF0">
    <property type="entry name" value="CHORISMATE MUTASE AROH"/>
    <property type="match status" value="1"/>
</dbReference>
<keyword evidence="2 3" id="KW-0057">Aromatic amino acid biosynthesis</keyword>
<feature type="binding site" evidence="2">
    <location>
        <position position="108"/>
    </location>
    <ligand>
        <name>prephenate</name>
        <dbReference type="ChEBI" id="CHEBI:29934"/>
    </ligand>
</feature>
<evidence type="ECO:0000313" key="5">
    <source>
        <dbReference type="Proteomes" id="UP000244240"/>
    </source>
</evidence>
<comment type="catalytic activity">
    <reaction evidence="3">
        <text>chorismate = prephenate</text>
        <dbReference type="Rhea" id="RHEA:13897"/>
        <dbReference type="ChEBI" id="CHEBI:29748"/>
        <dbReference type="ChEBI" id="CHEBI:29934"/>
        <dbReference type="EC" id="5.4.99.5"/>
    </reaction>
</comment>
<dbReference type="RefSeq" id="WP_108023177.1">
    <property type="nucleotide sequence ID" value="NZ_QBKR01000010.1"/>
</dbReference>
<dbReference type="EC" id="5.4.99.5" evidence="1 3"/>
<proteinExistence type="predicted"/>
<dbReference type="Pfam" id="PF07736">
    <property type="entry name" value="CM_1"/>
    <property type="match status" value="1"/>
</dbReference>
<dbReference type="GO" id="GO:0009073">
    <property type="term" value="P:aromatic amino acid family biosynthetic process"/>
    <property type="evidence" value="ECO:0007669"/>
    <property type="project" value="UniProtKB-UniRule"/>
</dbReference>
<dbReference type="GO" id="GO:0008652">
    <property type="term" value="P:amino acid biosynthetic process"/>
    <property type="evidence" value="ECO:0007669"/>
    <property type="project" value="UniProtKB-UniRule"/>
</dbReference>
<dbReference type="OrthoDB" id="9802232at2"/>
<dbReference type="NCBIfam" id="TIGR01796">
    <property type="entry name" value="CM_mono_aroH"/>
    <property type="match status" value="1"/>
</dbReference>
<dbReference type="CDD" id="cd02185">
    <property type="entry name" value="AroH"/>
    <property type="match status" value="1"/>
</dbReference>
<feature type="binding site" evidence="2">
    <location>
        <position position="90"/>
    </location>
    <ligand>
        <name>prephenate</name>
        <dbReference type="ChEBI" id="CHEBI:29934"/>
    </ligand>
</feature>
<dbReference type="EMBL" id="QBKR01000010">
    <property type="protein sequence ID" value="PTX59907.1"/>
    <property type="molecule type" value="Genomic_DNA"/>
</dbReference>
<name>A0A2T6BVA7_9BACL</name>
<dbReference type="GO" id="GO:0046417">
    <property type="term" value="P:chorismate metabolic process"/>
    <property type="evidence" value="ECO:0007669"/>
    <property type="project" value="TreeGrafter"/>
</dbReference>
<accession>A0A2T6BVA7</accession>
<sequence length="127" mass="13906">MSVRGIRGATTVSANEEQSVLDATRELLEAIVAKNRIQPDDIASVFITMSPDLNATFPARAIRAMTGWEAVPLMCASEIDVPGALSRCIRLMVLVNTDRTPSEIRHVYLGKARRLRPDLAEKGPDDC</sequence>
<dbReference type="PANTHER" id="PTHR21164">
    <property type="entry name" value="CHORISMATE MUTASE"/>
    <property type="match status" value="1"/>
</dbReference>
<reference evidence="4 5" key="1">
    <citation type="submission" date="2018-04" db="EMBL/GenBank/DDBJ databases">
        <title>Genomic Encyclopedia of Archaeal and Bacterial Type Strains, Phase II (KMG-II): from individual species to whole genera.</title>
        <authorList>
            <person name="Goeker M."/>
        </authorList>
    </citation>
    <scope>NUCLEOTIDE SEQUENCE [LARGE SCALE GENOMIC DNA]</scope>
    <source>
        <strain evidence="4 5">DSM 45787</strain>
    </source>
</reference>
<dbReference type="Gene3D" id="3.30.1330.40">
    <property type="entry name" value="RutC-like"/>
    <property type="match status" value="1"/>
</dbReference>
<comment type="caution">
    <text evidence="4">The sequence shown here is derived from an EMBL/GenBank/DDBJ whole genome shotgun (WGS) entry which is preliminary data.</text>
</comment>
<dbReference type="SUPFAM" id="SSF55298">
    <property type="entry name" value="YjgF-like"/>
    <property type="match status" value="1"/>
</dbReference>
<dbReference type="PIRSF" id="PIRSF005965">
    <property type="entry name" value="Chor_mut_AroH"/>
    <property type="match status" value="1"/>
</dbReference>
<dbReference type="Proteomes" id="UP000244240">
    <property type="component" value="Unassembled WGS sequence"/>
</dbReference>
<evidence type="ECO:0000256" key="1">
    <source>
        <dbReference type="NCBIfam" id="TIGR01796"/>
    </source>
</evidence>
<evidence type="ECO:0000313" key="4">
    <source>
        <dbReference type="EMBL" id="PTX59907.1"/>
    </source>
</evidence>
<feature type="binding site" evidence="2">
    <location>
        <position position="7"/>
    </location>
    <ligand>
        <name>prephenate</name>
        <dbReference type="ChEBI" id="CHEBI:29934"/>
    </ligand>
</feature>
<evidence type="ECO:0000256" key="2">
    <source>
        <dbReference type="PIRSR" id="PIRSR005965-1"/>
    </source>
</evidence>
<evidence type="ECO:0000256" key="3">
    <source>
        <dbReference type="PROSITE-ProRule" id="PRU00514"/>
    </source>
</evidence>